<reference evidence="1 2" key="1">
    <citation type="submission" date="2020-08" db="EMBL/GenBank/DDBJ databases">
        <title>Genome sequencing of Purple Non-Sulfur Bacteria from various extreme environments.</title>
        <authorList>
            <person name="Mayer M."/>
        </authorList>
    </citation>
    <scope>NUCLEOTIDE SEQUENCE [LARGE SCALE GENOMIC DNA]</scope>
    <source>
        <strain evidence="1 2">JA131</strain>
    </source>
</reference>
<dbReference type="RefSeq" id="WP_184046682.1">
    <property type="nucleotide sequence ID" value="NZ_JACIGK010000025.1"/>
</dbReference>
<evidence type="ECO:0008006" key="3">
    <source>
        <dbReference type="Google" id="ProtNLM"/>
    </source>
</evidence>
<dbReference type="InterPro" id="IPR006498">
    <property type="entry name" value="Tail_tube"/>
</dbReference>
<dbReference type="AlphaFoldDB" id="A0A7W6RG44"/>
<organism evidence="1 2">
    <name type="scientific">Roseospira visakhapatnamensis</name>
    <dbReference type="NCBI Taxonomy" id="390880"/>
    <lineage>
        <taxon>Bacteria</taxon>
        <taxon>Pseudomonadati</taxon>
        <taxon>Pseudomonadota</taxon>
        <taxon>Alphaproteobacteria</taxon>
        <taxon>Rhodospirillales</taxon>
        <taxon>Rhodospirillaceae</taxon>
        <taxon>Roseospira</taxon>
    </lineage>
</organism>
<evidence type="ECO:0000313" key="2">
    <source>
        <dbReference type="Proteomes" id="UP000554286"/>
    </source>
</evidence>
<comment type="caution">
    <text evidence="1">The sequence shown here is derived from an EMBL/GenBank/DDBJ whole genome shotgun (WGS) entry which is preliminary data.</text>
</comment>
<dbReference type="Pfam" id="PF04985">
    <property type="entry name" value="Phage_tube"/>
    <property type="match status" value="1"/>
</dbReference>
<keyword evidence="2" id="KW-1185">Reference proteome</keyword>
<evidence type="ECO:0000313" key="1">
    <source>
        <dbReference type="EMBL" id="MBB4267361.1"/>
    </source>
</evidence>
<dbReference type="EMBL" id="JACIGK010000025">
    <property type="protein sequence ID" value="MBB4267361.1"/>
    <property type="molecule type" value="Genomic_DNA"/>
</dbReference>
<protein>
    <recommendedName>
        <fullName evidence="3">Phage tail protein</fullName>
    </recommendedName>
</protein>
<gene>
    <name evidence="1" type="ORF">GGD89_003002</name>
</gene>
<dbReference type="Proteomes" id="UP000554286">
    <property type="component" value="Unassembled WGS sequence"/>
</dbReference>
<accession>A0A7W6RG44</accession>
<sequence length="169" mass="18678">MRQILRGFTMWVGGDDYGYEIEELQCALPDEVYTEHQYGGAVMTAQVPMVKIGLLEPTLKLASHNPRLAGLLMRPPGQVDTFTFRSALVDETDGTTQPNVILYEGRLASPKADAWSREDKAGLEYTIKGVRYFRYEIGGNAIHEISLYPAKMLVGGVDLLADINAALGR</sequence>
<name>A0A7W6RG44_9PROT</name>
<proteinExistence type="predicted"/>